<reference evidence="2" key="1">
    <citation type="journal article" date="2019" name="MBio">
        <title>Comparative genomics for the elucidation of multidrug resistance (MDR) in Candida lusitaniae.</title>
        <authorList>
            <person name="Kannan A."/>
            <person name="Asner S.A."/>
            <person name="Trachsel E."/>
            <person name="Kelly S."/>
            <person name="Parker J."/>
            <person name="Sanglard D."/>
        </authorList>
    </citation>
    <scope>NUCLEOTIDE SEQUENCE [LARGE SCALE GENOMIC DNA]</scope>
    <source>
        <strain evidence="2">P1</strain>
    </source>
</reference>
<evidence type="ECO:0000313" key="1">
    <source>
        <dbReference type="EMBL" id="QFZ27772.1"/>
    </source>
</evidence>
<accession>A0ACD0WL29</accession>
<dbReference type="EMBL" id="CP038486">
    <property type="protein sequence ID" value="QFZ27772.1"/>
    <property type="molecule type" value="Genomic_DNA"/>
</dbReference>
<proteinExistence type="predicted"/>
<dbReference type="Proteomes" id="UP000326582">
    <property type="component" value="Chromosome 3"/>
</dbReference>
<protein>
    <submittedName>
        <fullName evidence="1">Uncharacterized protein</fullName>
    </submittedName>
</protein>
<name>A0ACD0WL29_CLALS</name>
<keyword evidence="2" id="KW-1185">Reference proteome</keyword>
<evidence type="ECO:0000313" key="2">
    <source>
        <dbReference type="Proteomes" id="UP000326582"/>
    </source>
</evidence>
<gene>
    <name evidence="1" type="ORF">EJF14_30758</name>
</gene>
<sequence length="439" mass="50535">MRIFYDRLRVPYRNRIVILYHTTESAGISFLSKNVGCSRMSFLARSRPVQLAVSLLALILVVYFLFFSKKGDDAYSPEQINDMFQNKDRDVSVKKVELRNLELSPPYLEKTTLKSANWQWAGDIIYKNDEYVRLTSARQHQVGNMFSKMPIQAESFEMELTFHIHSESKASLVADGLAIWIVDKPSPIGEVFGAANRFNGLGIFIDTYKNGAKRKFPYINVMLGDGQTRYDKSIDGVDTELAGCTAHSLLNPSSGQSRMRLIYTRNGYLSVDFNYNPHFSDDWHNCFTLTDIKLPPVKYLGFSAETGDLTENVDLITNKVFALFNPENEEFVDSVESLENMIKEEPNKGSPSRNQHKKRKSLVRLKKSEERIKQAARQRRLEKYGDPEATFVRRWIRRFLTFLKLIIYASIFALIVWVAAIIYRVQKQKKKSRIGGLLD</sequence>
<organism evidence="1 2">
    <name type="scientific">Clavispora lusitaniae</name>
    <name type="common">Candida lusitaniae</name>
    <dbReference type="NCBI Taxonomy" id="36911"/>
    <lineage>
        <taxon>Eukaryota</taxon>
        <taxon>Fungi</taxon>
        <taxon>Dikarya</taxon>
        <taxon>Ascomycota</taxon>
        <taxon>Saccharomycotina</taxon>
        <taxon>Pichiomycetes</taxon>
        <taxon>Metschnikowiaceae</taxon>
        <taxon>Clavispora</taxon>
    </lineage>
</organism>